<name>A0A8H3HC88_9AGAM</name>
<gene>
    <name evidence="1" type="ORF">RDB_LOCUS161367</name>
</gene>
<dbReference type="AlphaFoldDB" id="A0A8H3HC88"/>
<dbReference type="Proteomes" id="UP000663843">
    <property type="component" value="Unassembled WGS sequence"/>
</dbReference>
<protein>
    <submittedName>
        <fullName evidence="1">Uncharacterized protein</fullName>
    </submittedName>
</protein>
<proteinExistence type="predicted"/>
<comment type="caution">
    <text evidence="1">The sequence shown here is derived from an EMBL/GenBank/DDBJ whole genome shotgun (WGS) entry which is preliminary data.</text>
</comment>
<evidence type="ECO:0000313" key="2">
    <source>
        <dbReference type="Proteomes" id="UP000663843"/>
    </source>
</evidence>
<organism evidence="1 2">
    <name type="scientific">Rhizoctonia solani</name>
    <dbReference type="NCBI Taxonomy" id="456999"/>
    <lineage>
        <taxon>Eukaryota</taxon>
        <taxon>Fungi</taxon>
        <taxon>Dikarya</taxon>
        <taxon>Basidiomycota</taxon>
        <taxon>Agaricomycotina</taxon>
        <taxon>Agaricomycetes</taxon>
        <taxon>Cantharellales</taxon>
        <taxon>Ceratobasidiaceae</taxon>
        <taxon>Rhizoctonia</taxon>
    </lineage>
</organism>
<evidence type="ECO:0000313" key="1">
    <source>
        <dbReference type="EMBL" id="CAE6517639.1"/>
    </source>
</evidence>
<reference evidence="1" key="1">
    <citation type="submission" date="2021-01" db="EMBL/GenBank/DDBJ databases">
        <authorList>
            <person name="Kaushik A."/>
        </authorList>
    </citation>
    <scope>NUCLEOTIDE SEQUENCE</scope>
    <source>
        <strain evidence="1">AG2-2IIIB</strain>
    </source>
</reference>
<dbReference type="EMBL" id="CAJMWT010006563">
    <property type="protein sequence ID" value="CAE6517639.1"/>
    <property type="molecule type" value="Genomic_DNA"/>
</dbReference>
<sequence>MLAMSSAPLERLCDSILFGTRAVPSELSFVLERLSSLEFCQDSLSQYSLNVFLNSHRGPRAQTFSVTDLSEQLATIRGALSKFPEMKKFNLTHMNERFRNLSFGYRKSIPELSQFQVWKESCPKLEEVSIIGIILNER</sequence>
<accession>A0A8H3HC88</accession>